<dbReference type="Pfam" id="PF02384">
    <property type="entry name" value="N6_Mtase"/>
    <property type="match status" value="1"/>
</dbReference>
<dbReference type="GO" id="GO:0032259">
    <property type="term" value="P:methylation"/>
    <property type="evidence" value="ECO:0007669"/>
    <property type="project" value="UniProtKB-KW"/>
</dbReference>
<evidence type="ECO:0000259" key="1">
    <source>
        <dbReference type="Pfam" id="PF02384"/>
    </source>
</evidence>
<accession>A0ABM9MZP2</accession>
<dbReference type="InterPro" id="IPR029063">
    <property type="entry name" value="SAM-dependent_MTases_sf"/>
</dbReference>
<dbReference type="SUPFAM" id="SSF53335">
    <property type="entry name" value="S-adenosyl-L-methionine-dependent methyltransferases"/>
    <property type="match status" value="1"/>
</dbReference>
<dbReference type="PANTHER" id="PTHR41313:SF1">
    <property type="entry name" value="DNA METHYLASE ADENINE-SPECIFIC DOMAIN-CONTAINING PROTEIN"/>
    <property type="match status" value="1"/>
</dbReference>
<protein>
    <submittedName>
        <fullName evidence="2">Adenine-specific DNA N6-methylase (YtxK)</fullName>
        <ecNumber evidence="2">2.1.1.72</ecNumber>
    </submittedName>
</protein>
<evidence type="ECO:0000313" key="2">
    <source>
        <dbReference type="EMBL" id="CAK1251393.1"/>
    </source>
</evidence>
<dbReference type="CDD" id="cd02440">
    <property type="entry name" value="AdoMet_MTases"/>
    <property type="match status" value="1"/>
</dbReference>
<evidence type="ECO:0000313" key="3">
    <source>
        <dbReference type="Proteomes" id="UP001314262"/>
    </source>
</evidence>
<dbReference type="EMBL" id="CAUZLT010000005">
    <property type="protein sequence ID" value="CAK1251393.1"/>
    <property type="molecule type" value="Genomic_DNA"/>
</dbReference>
<dbReference type="EC" id="2.1.1.72" evidence="2"/>
<dbReference type="Gene3D" id="1.10.150.470">
    <property type="match status" value="1"/>
</dbReference>
<reference evidence="2 3" key="1">
    <citation type="submission" date="2023-10" db="EMBL/GenBank/DDBJ databases">
        <authorList>
            <person name="Botero Cardona J."/>
        </authorList>
    </citation>
    <scope>NUCLEOTIDE SEQUENCE [LARGE SCALE GENOMIC DNA]</scope>
    <source>
        <strain evidence="2 3">R-53137</strain>
    </source>
</reference>
<name>A0ABM9MZP2_9LACO</name>
<keyword evidence="2" id="KW-0808">Transferase</keyword>
<dbReference type="RefSeq" id="WP_203619284.1">
    <property type="nucleotide sequence ID" value="NZ_BOJU01000005.1"/>
</dbReference>
<dbReference type="GO" id="GO:0009007">
    <property type="term" value="F:site-specific DNA-methyltransferase (adenine-specific) activity"/>
    <property type="evidence" value="ECO:0007669"/>
    <property type="project" value="UniProtKB-EC"/>
</dbReference>
<keyword evidence="3" id="KW-1185">Reference proteome</keyword>
<dbReference type="Proteomes" id="UP001314262">
    <property type="component" value="Unassembled WGS sequence"/>
</dbReference>
<dbReference type="Gene3D" id="3.40.50.150">
    <property type="entry name" value="Vaccinia Virus protein VP39"/>
    <property type="match status" value="1"/>
</dbReference>
<sequence length="334" mass="37571">MINRQIPAYFEKIDQAVVTVKNQEKTTNREALVMALKRLNKKEILSSDHDQLADDSKKALQSLEEIDWTTLSFSDQRNILQLLVLKADREDKVPANLQLTPDGIGYLLGELIYQTANPSEQTSIADMVIGTGNLLWTIVESFSRHELSIHDLTGIDNDEGQLDLASELAAALKEDPTLFLGDVVGLKKEEVAPADVVIGDLPIGYYPQEAPENFVTAFSEQDGQSYAHYLMIEKSLDLVKNDGWIYLIVPNDLLTGPRHESILKLFSQKAQLKAFLSLPAEYFQNQEQAKAFLVLRKKDALPKQEVLMGQYPSVKDQKALQEFLQDIQAWGKLK</sequence>
<proteinExistence type="predicted"/>
<dbReference type="PANTHER" id="PTHR41313">
    <property type="entry name" value="ADENINE-SPECIFIC METHYLTRANSFERASE"/>
    <property type="match status" value="1"/>
</dbReference>
<gene>
    <name evidence="2" type="ORF">R53137_KAKDMLNK_01336</name>
</gene>
<comment type="caution">
    <text evidence="2">The sequence shown here is derived from an EMBL/GenBank/DDBJ whole genome shotgun (WGS) entry which is preliminary data.</text>
</comment>
<organism evidence="2 3">
    <name type="scientific">Fructobacillus tropaeoli</name>
    <dbReference type="NCBI Taxonomy" id="709323"/>
    <lineage>
        <taxon>Bacteria</taxon>
        <taxon>Bacillati</taxon>
        <taxon>Bacillota</taxon>
        <taxon>Bacilli</taxon>
        <taxon>Lactobacillales</taxon>
        <taxon>Lactobacillaceae</taxon>
        <taxon>Fructobacillus</taxon>
    </lineage>
</organism>
<dbReference type="InterPro" id="IPR003356">
    <property type="entry name" value="DNA_methylase_A-5"/>
</dbReference>
<dbReference type="InterPro" id="IPR052933">
    <property type="entry name" value="DNA_Protect_Modify"/>
</dbReference>
<feature type="domain" description="DNA methylase adenine-specific" evidence="1">
    <location>
        <begin position="110"/>
        <end position="312"/>
    </location>
</feature>
<keyword evidence="2" id="KW-0489">Methyltransferase</keyword>